<protein>
    <submittedName>
        <fullName evidence="1">Uncharacterized protein</fullName>
    </submittedName>
</protein>
<evidence type="ECO:0000313" key="1">
    <source>
        <dbReference type="EMBL" id="QDB71094.1"/>
    </source>
</evidence>
<dbReference type="EMBL" id="MK994515">
    <property type="protein sequence ID" value="QDB71094.1"/>
    <property type="molecule type" value="Genomic_DNA"/>
</dbReference>
<reference evidence="2" key="1">
    <citation type="submission" date="2019-05" db="EMBL/GenBank/DDBJ databases">
        <title>Complete Genome Sequence of Serratia marcescens Myophage Moabite.</title>
        <authorList>
            <person name="Price L."/>
            <person name="Rohren M."/>
            <person name="Newkirk H."/>
            <person name="Liu M."/>
            <person name="Ramsey J."/>
        </authorList>
    </citation>
    <scope>NUCLEOTIDE SEQUENCE [LARGE SCALE GENOMIC DNA]</scope>
</reference>
<sequence>METRMVFSNLRRTAGKLFRNVGFREEGAQTNLNSLNTAQYEVVTFLNQSLNGGVNNIIKSIASESTVEEMAHLFRHAHTLGFLKCDVAVLTCKRGFQKGSFYVYLHEESLSKKVYLEWVIHQVGLMWGVNLPIKVVTDCQYVSDTRVNPNELNDLDHLSLYFQLISFGVDVYPGNAGKESAFLIK</sequence>
<accession>A0A4Y5TNZ2</accession>
<name>A0A4Y5TNZ2_9CAUD</name>
<evidence type="ECO:0000313" key="2">
    <source>
        <dbReference type="Proteomes" id="UP000319063"/>
    </source>
</evidence>
<organism evidence="1 2">
    <name type="scientific">Serratia phage Moabite</name>
    <dbReference type="NCBI Taxonomy" id="2587814"/>
    <lineage>
        <taxon>Viruses</taxon>
        <taxon>Duplodnaviria</taxon>
        <taxon>Heunggongvirae</taxon>
        <taxon>Uroviricota</taxon>
        <taxon>Caudoviricetes</taxon>
        <taxon>Chimalliviridae</taxon>
        <taxon>Moabitevirus</taxon>
        <taxon>Moabitevirus moabite</taxon>
    </lineage>
</organism>
<proteinExistence type="predicted"/>
<gene>
    <name evidence="1" type="ORF">CPT_Moabite_062</name>
</gene>
<keyword evidence="2" id="KW-1185">Reference proteome</keyword>
<dbReference type="Proteomes" id="UP000319063">
    <property type="component" value="Segment"/>
</dbReference>